<feature type="signal peptide" evidence="2">
    <location>
        <begin position="1"/>
        <end position="22"/>
    </location>
</feature>
<evidence type="ECO:0000256" key="2">
    <source>
        <dbReference type="SAM" id="SignalP"/>
    </source>
</evidence>
<dbReference type="AlphaFoldDB" id="A0A0A5GJK5"/>
<dbReference type="Proteomes" id="UP000030528">
    <property type="component" value="Unassembled WGS sequence"/>
</dbReference>
<organism evidence="3 4">
    <name type="scientific">Pontibacillus halophilus JSM 076056 = DSM 19796</name>
    <dbReference type="NCBI Taxonomy" id="1385510"/>
    <lineage>
        <taxon>Bacteria</taxon>
        <taxon>Bacillati</taxon>
        <taxon>Bacillota</taxon>
        <taxon>Bacilli</taxon>
        <taxon>Bacillales</taxon>
        <taxon>Bacillaceae</taxon>
        <taxon>Pontibacillus</taxon>
    </lineage>
</organism>
<dbReference type="OrthoDB" id="2111131at2"/>
<reference evidence="3 4" key="1">
    <citation type="submission" date="2013-08" db="EMBL/GenBank/DDBJ databases">
        <authorList>
            <person name="Huang J."/>
            <person name="Wang G."/>
        </authorList>
    </citation>
    <scope>NUCLEOTIDE SEQUENCE [LARGE SCALE GENOMIC DNA]</scope>
    <source>
        <strain evidence="3 4">JSM 076056</strain>
    </source>
</reference>
<evidence type="ECO:0008006" key="5">
    <source>
        <dbReference type="Google" id="ProtNLM"/>
    </source>
</evidence>
<keyword evidence="2" id="KW-0732">Signal</keyword>
<dbReference type="STRING" id="1385510.GCA_000425205_00966"/>
<gene>
    <name evidence="3" type="ORF">N781_10280</name>
</gene>
<evidence type="ECO:0000256" key="1">
    <source>
        <dbReference type="SAM" id="MobiDB-lite"/>
    </source>
</evidence>
<proteinExistence type="predicted"/>
<dbReference type="EMBL" id="AVPE01000002">
    <property type="protein sequence ID" value="KGX93431.1"/>
    <property type="molecule type" value="Genomic_DNA"/>
</dbReference>
<name>A0A0A5GJK5_9BACI</name>
<feature type="compositionally biased region" description="Basic and acidic residues" evidence="1">
    <location>
        <begin position="38"/>
        <end position="51"/>
    </location>
</feature>
<keyword evidence="4" id="KW-1185">Reference proteome</keyword>
<feature type="chain" id="PRO_5002021959" description="Lipoprotein" evidence="2">
    <location>
        <begin position="23"/>
        <end position="402"/>
    </location>
</feature>
<dbReference type="PROSITE" id="PS51257">
    <property type="entry name" value="PROKAR_LIPOPROTEIN"/>
    <property type="match status" value="1"/>
</dbReference>
<accession>A0A0A5GJK5</accession>
<dbReference type="eggNOG" id="ENOG502Z9YP">
    <property type="taxonomic scope" value="Bacteria"/>
</dbReference>
<sequence>MKTKKYALYAGLSLSLLLTACASGEESNEDSSSENQTEETKQEESKDEKQSFDVAQSTVGKQVAAYQELMDELGKMKEDQEVDWELVSTTYKDDMQSSVTEVNGDFDQAISSAITAAQNDELEQNAARQIIDKGLQSYFYQKQKGIHGDIVTALEDENTTEADEQFQQLNYLAEEVFIPTAEKRDSYYELSGDSSIVQNINAGLSAQEEALNNGNADDFAVYKQVTDKSIYRSYYLAAQSYAEKIEQAASENAEEAELQAEQAEAWGFLQAIQGSLSGGDEEAATKLNTLFTLNETDPATIQSDEVKDLFVQAFVGKIKSYHEKAPKSVEEGNLTDARGAALEANVFMKAIEMAMQERLGEEESSNLLDKAETWYEAIENENLEEANALSEEIVSSLDQLVK</sequence>
<feature type="region of interest" description="Disordered" evidence="1">
    <location>
        <begin position="23"/>
        <end position="56"/>
    </location>
</feature>
<protein>
    <recommendedName>
        <fullName evidence="5">Lipoprotein</fullName>
    </recommendedName>
</protein>
<comment type="caution">
    <text evidence="3">The sequence shown here is derived from an EMBL/GenBank/DDBJ whole genome shotgun (WGS) entry which is preliminary data.</text>
</comment>
<evidence type="ECO:0000313" key="4">
    <source>
        <dbReference type="Proteomes" id="UP000030528"/>
    </source>
</evidence>
<evidence type="ECO:0000313" key="3">
    <source>
        <dbReference type="EMBL" id="KGX93431.1"/>
    </source>
</evidence>
<dbReference type="RefSeq" id="WP_026801998.1">
    <property type="nucleotide sequence ID" value="NZ_AVPE01000002.1"/>
</dbReference>